<evidence type="ECO:0000256" key="1">
    <source>
        <dbReference type="ARBA" id="ARBA00004651"/>
    </source>
</evidence>
<dbReference type="CDD" id="cd12914">
    <property type="entry name" value="PDC1_DGC_like"/>
    <property type="match status" value="1"/>
</dbReference>
<evidence type="ECO:0000256" key="5">
    <source>
        <dbReference type="ARBA" id="ARBA00023136"/>
    </source>
</evidence>
<dbReference type="GO" id="GO:0005886">
    <property type="term" value="C:plasma membrane"/>
    <property type="evidence" value="ECO:0007669"/>
    <property type="project" value="UniProtKB-SubCell"/>
</dbReference>
<name>A0A6J6YAP7_9ZZZZ</name>
<proteinExistence type="predicted"/>
<evidence type="ECO:0000256" key="3">
    <source>
        <dbReference type="ARBA" id="ARBA00022692"/>
    </source>
</evidence>
<accession>A0A6J6YAP7</accession>
<feature type="domain" description="Cache" evidence="6">
    <location>
        <begin position="180"/>
        <end position="319"/>
    </location>
</feature>
<evidence type="ECO:0000259" key="6">
    <source>
        <dbReference type="Pfam" id="PF02743"/>
    </source>
</evidence>
<dbReference type="Gene3D" id="3.30.450.20">
    <property type="entry name" value="PAS domain"/>
    <property type="match status" value="2"/>
</dbReference>
<keyword evidence="3" id="KW-0812">Transmembrane</keyword>
<dbReference type="Pfam" id="PF02743">
    <property type="entry name" value="dCache_1"/>
    <property type="match status" value="1"/>
</dbReference>
<sequence>MTISTEIKFNIYNPVITYEHRAAYDMVLSQLHEIFPICNQGKCKALEVTDDPQKQKQINDLMEKVEFISDSLITITKVFFDQLYRAKESSSQSIAHSMAKITIDMIERNLLERTCDVRWWALEKSFWECVEVSNLLNTGTAKKSTVKITADSAVNSDKKLIESSLANLVTVACTRLEDIRSSYTLYRDLVLVDMSGKVIATANIDSREKLLGFNISEEVWFKEALKTIDGTEYFVQDFSKSKLEDNGSLIYSTAIRDKGDEKGDVIGVLGVLFDFQGECQIVLNDSLPKDRNGETLDGWFSFFTNNQGRVICSSDQDFIPPGLVPHVPKSHRILRNKGDFKFSTAVFCGINCLIVSHKSEGFDDYDGLEWTSHLVLPVASMFERHIENKDFGITPKELMNSHLIPEINRQTFQEIQRNTDKGDIQLISINGIVLATDLGKSGKSFMPIFDQITKTGSSTTGKMELLLSEMSSDMLNQTLKALVNLSKQAIELIDRNLFERAADVRWWSSDFVFCEALKNTETENYDTVSKRLAVINSSYSMYRDLVIVDSNGRIVANSKLENRDKLKGVSVSDQSWFRQGMQISKSVQFGVQDVCNSDLESEKTSLIYSGGILENGQRIGKALGVLGIFFDWEALAHPILEGCVPRIDNHIVEGGASFFTNTDHQIIASTDEEHFTTGNQVSIPTANLTLKEGESTAGMFLANGKKYIIGSTKTKGYREYRGLEWTAHVVRSID</sequence>
<dbReference type="InterPro" id="IPR033479">
    <property type="entry name" value="dCache_1"/>
</dbReference>
<dbReference type="EMBL" id="CAFAAL010000078">
    <property type="protein sequence ID" value="CAB4806482.1"/>
    <property type="molecule type" value="Genomic_DNA"/>
</dbReference>
<organism evidence="7">
    <name type="scientific">freshwater metagenome</name>
    <dbReference type="NCBI Taxonomy" id="449393"/>
    <lineage>
        <taxon>unclassified sequences</taxon>
        <taxon>metagenomes</taxon>
        <taxon>ecological metagenomes</taxon>
    </lineage>
</organism>
<dbReference type="AlphaFoldDB" id="A0A6J6YAP7"/>
<reference evidence="7" key="1">
    <citation type="submission" date="2020-05" db="EMBL/GenBank/DDBJ databases">
        <authorList>
            <person name="Chiriac C."/>
            <person name="Salcher M."/>
            <person name="Ghai R."/>
            <person name="Kavagutti S V."/>
        </authorList>
    </citation>
    <scope>NUCLEOTIDE SEQUENCE</scope>
</reference>
<evidence type="ECO:0000256" key="2">
    <source>
        <dbReference type="ARBA" id="ARBA00022475"/>
    </source>
</evidence>
<protein>
    <submittedName>
        <fullName evidence="7">Unannotated protein</fullName>
    </submittedName>
</protein>
<keyword evidence="5" id="KW-0472">Membrane</keyword>
<comment type="subcellular location">
    <subcellularLocation>
        <location evidence="1">Cell membrane</location>
        <topology evidence="1">Multi-pass membrane protein</topology>
    </subcellularLocation>
</comment>
<keyword evidence="2" id="KW-1003">Cell membrane</keyword>
<keyword evidence="4" id="KW-1133">Transmembrane helix</keyword>
<evidence type="ECO:0000256" key="4">
    <source>
        <dbReference type="ARBA" id="ARBA00022989"/>
    </source>
</evidence>
<evidence type="ECO:0000313" key="7">
    <source>
        <dbReference type="EMBL" id="CAB4806482.1"/>
    </source>
</evidence>
<gene>
    <name evidence="7" type="ORF">UFOPK3004_00965</name>
</gene>